<sequence length="397" mass="46202">MFCLILIVSCYARLILQDLEDMKYQPEESQLPKQYCKNHDSKTKYGYLHVPNGAISFIYYQGEGQQNIVYINGGPGLSSQVSNYLEIGPHSGQWNNFSNLLFMDLPAGTGYGRTNTTKNLTYEEVAIDYEIAMNEFNNLCKVNYKDVILFSTDFGARFALAIANRSKSIKCVGLLDPFLDTLKIVAEIPNYAFHLGVIDYQELIYFEKAVIKLSDDIINGDYQHENAKFFKLLYYLSGNISLYNVLEQKLYSEDEDKLEYALNNPDSLYYIPFETEFVARSQTVFDQFKYNYFEPFDNNIIQHLLNHKNILIYQSQFDMLIPPSGTMQWLISINYELDDFFYQSQLTKQMKDDQLIGLWKRGGYLEYLIVLNTGQVMHRDNHNTSMSLIQYYLESII</sequence>
<organism evidence="7 8">
    <name type="scientific">Paramecium sonneborni</name>
    <dbReference type="NCBI Taxonomy" id="65129"/>
    <lineage>
        <taxon>Eukaryota</taxon>
        <taxon>Sar</taxon>
        <taxon>Alveolata</taxon>
        <taxon>Ciliophora</taxon>
        <taxon>Intramacronucleata</taxon>
        <taxon>Oligohymenophorea</taxon>
        <taxon>Peniculida</taxon>
        <taxon>Parameciidae</taxon>
        <taxon>Paramecium</taxon>
    </lineage>
</organism>
<evidence type="ECO:0000256" key="2">
    <source>
        <dbReference type="ARBA" id="ARBA00022670"/>
    </source>
</evidence>
<evidence type="ECO:0000256" key="6">
    <source>
        <dbReference type="SAM" id="SignalP"/>
    </source>
</evidence>
<dbReference type="Pfam" id="PF00450">
    <property type="entry name" value="Peptidase_S10"/>
    <property type="match status" value="1"/>
</dbReference>
<keyword evidence="5" id="KW-0325">Glycoprotein</keyword>
<keyword evidence="1" id="KW-0121">Carboxypeptidase</keyword>
<evidence type="ECO:0000313" key="8">
    <source>
        <dbReference type="Proteomes" id="UP000692954"/>
    </source>
</evidence>
<keyword evidence="8" id="KW-1185">Reference proteome</keyword>
<feature type="chain" id="PRO_5035765953" description="AB hydrolase-1 domain-containing protein" evidence="6">
    <location>
        <begin position="18"/>
        <end position="397"/>
    </location>
</feature>
<keyword evidence="3 6" id="KW-0732">Signal</keyword>
<evidence type="ECO:0000313" key="7">
    <source>
        <dbReference type="EMBL" id="CAD8109249.1"/>
    </source>
</evidence>
<protein>
    <recommendedName>
        <fullName evidence="9">AB hydrolase-1 domain-containing protein</fullName>
    </recommendedName>
</protein>
<evidence type="ECO:0008006" key="9">
    <source>
        <dbReference type="Google" id="ProtNLM"/>
    </source>
</evidence>
<dbReference type="AlphaFoldDB" id="A0A8S1Q328"/>
<evidence type="ECO:0000256" key="5">
    <source>
        <dbReference type="ARBA" id="ARBA00023180"/>
    </source>
</evidence>
<dbReference type="Proteomes" id="UP000692954">
    <property type="component" value="Unassembled WGS sequence"/>
</dbReference>
<dbReference type="PANTHER" id="PTHR11802">
    <property type="entry name" value="SERINE PROTEASE FAMILY S10 SERINE CARBOXYPEPTIDASE"/>
    <property type="match status" value="1"/>
</dbReference>
<dbReference type="OrthoDB" id="292991at2759"/>
<dbReference type="PANTHER" id="PTHR11802:SF3">
    <property type="entry name" value="RETINOID-INDUCIBLE SERINE CARBOXYPEPTIDASE"/>
    <property type="match status" value="1"/>
</dbReference>
<feature type="signal peptide" evidence="6">
    <location>
        <begin position="1"/>
        <end position="17"/>
    </location>
</feature>
<dbReference type="EMBL" id="CAJJDN010000093">
    <property type="protein sequence ID" value="CAD8109249.1"/>
    <property type="molecule type" value="Genomic_DNA"/>
</dbReference>
<dbReference type="InterPro" id="IPR001563">
    <property type="entry name" value="Peptidase_S10"/>
</dbReference>
<gene>
    <name evidence="7" type="ORF">PSON_ATCC_30995.1.T0930079</name>
</gene>
<reference evidence="7" key="1">
    <citation type="submission" date="2021-01" db="EMBL/GenBank/DDBJ databases">
        <authorList>
            <consortium name="Genoscope - CEA"/>
            <person name="William W."/>
        </authorList>
    </citation>
    <scope>NUCLEOTIDE SEQUENCE</scope>
</reference>
<keyword evidence="4" id="KW-0378">Hydrolase</keyword>
<accession>A0A8S1Q328</accession>
<name>A0A8S1Q328_9CILI</name>
<dbReference type="GO" id="GO:0004185">
    <property type="term" value="F:serine-type carboxypeptidase activity"/>
    <property type="evidence" value="ECO:0007669"/>
    <property type="project" value="InterPro"/>
</dbReference>
<dbReference type="GO" id="GO:0006508">
    <property type="term" value="P:proteolysis"/>
    <property type="evidence" value="ECO:0007669"/>
    <property type="project" value="UniProtKB-KW"/>
</dbReference>
<evidence type="ECO:0000256" key="4">
    <source>
        <dbReference type="ARBA" id="ARBA00022801"/>
    </source>
</evidence>
<keyword evidence="2" id="KW-0645">Protease</keyword>
<comment type="caution">
    <text evidence="7">The sequence shown here is derived from an EMBL/GenBank/DDBJ whole genome shotgun (WGS) entry which is preliminary data.</text>
</comment>
<evidence type="ECO:0000256" key="3">
    <source>
        <dbReference type="ARBA" id="ARBA00022729"/>
    </source>
</evidence>
<evidence type="ECO:0000256" key="1">
    <source>
        <dbReference type="ARBA" id="ARBA00022645"/>
    </source>
</evidence>
<proteinExistence type="predicted"/>